<evidence type="ECO:0000256" key="3">
    <source>
        <dbReference type="SAM" id="Phobius"/>
    </source>
</evidence>
<reference evidence="4 5" key="1">
    <citation type="journal article" date="2019" name="Int. J. Syst. Evol. Microbiol.">
        <title>The Global Catalogue of Microorganisms (GCM) 10K type strain sequencing project: providing services to taxonomists for standard genome sequencing and annotation.</title>
        <authorList>
            <consortium name="The Broad Institute Genomics Platform"/>
            <consortium name="The Broad Institute Genome Sequencing Center for Infectious Disease"/>
            <person name="Wu L."/>
            <person name="Ma J."/>
        </authorList>
    </citation>
    <scope>NUCLEOTIDE SEQUENCE [LARGE SCALE GENOMIC DNA]</scope>
    <source>
        <strain evidence="4 5">JCM 12696</strain>
    </source>
</reference>
<keyword evidence="3" id="KW-0812">Transmembrane</keyword>
<proteinExistence type="inferred from homology"/>
<dbReference type="Proteomes" id="UP001501371">
    <property type="component" value="Unassembled WGS sequence"/>
</dbReference>
<dbReference type="PANTHER" id="PTHR13707">
    <property type="entry name" value="KETOACID-COENZYME A TRANSFERASE"/>
    <property type="match status" value="1"/>
</dbReference>
<protein>
    <recommendedName>
        <fullName evidence="6">Succinyl-CoA--3-ketoacid-CoA transferase</fullName>
    </recommendedName>
</protein>
<comment type="similarity">
    <text evidence="1">Belongs to the 3-oxoacid CoA-transferase subunit A family.</text>
</comment>
<keyword evidence="3" id="KW-1133">Transmembrane helix</keyword>
<evidence type="ECO:0000256" key="2">
    <source>
        <dbReference type="ARBA" id="ARBA00022679"/>
    </source>
</evidence>
<evidence type="ECO:0008006" key="6">
    <source>
        <dbReference type="Google" id="ProtNLM"/>
    </source>
</evidence>
<dbReference type="SUPFAM" id="SSF100950">
    <property type="entry name" value="NagB/RpiA/CoA transferase-like"/>
    <property type="match status" value="1"/>
</dbReference>
<organism evidence="4 5">
    <name type="scientific">Streptomyces hebeiensis</name>
    <dbReference type="NCBI Taxonomy" id="229486"/>
    <lineage>
        <taxon>Bacteria</taxon>
        <taxon>Bacillati</taxon>
        <taxon>Actinomycetota</taxon>
        <taxon>Actinomycetes</taxon>
        <taxon>Kitasatosporales</taxon>
        <taxon>Streptomycetaceae</taxon>
        <taxon>Streptomyces</taxon>
    </lineage>
</organism>
<dbReference type="InterPro" id="IPR004163">
    <property type="entry name" value="CoA_transf_BS"/>
</dbReference>
<dbReference type="InterPro" id="IPR037171">
    <property type="entry name" value="NagB/RpiA_transferase-like"/>
</dbReference>
<dbReference type="Pfam" id="PF01144">
    <property type="entry name" value="CoA_trans"/>
    <property type="match status" value="1"/>
</dbReference>
<gene>
    <name evidence="4" type="ORF">GCM10009654_57650</name>
</gene>
<evidence type="ECO:0000313" key="5">
    <source>
        <dbReference type="Proteomes" id="UP001501371"/>
    </source>
</evidence>
<name>A0ABN1V5R2_9ACTN</name>
<evidence type="ECO:0000256" key="1">
    <source>
        <dbReference type="ARBA" id="ARBA00005612"/>
    </source>
</evidence>
<feature type="transmembrane region" description="Helical" evidence="3">
    <location>
        <begin position="20"/>
        <end position="38"/>
    </location>
</feature>
<keyword evidence="3" id="KW-0472">Membrane</keyword>
<dbReference type="EMBL" id="BAAAKV010000068">
    <property type="protein sequence ID" value="GAA1192851.1"/>
    <property type="molecule type" value="Genomic_DNA"/>
</dbReference>
<dbReference type="PROSITE" id="PS01273">
    <property type="entry name" value="COA_TRANSF_1"/>
    <property type="match status" value="1"/>
</dbReference>
<evidence type="ECO:0000313" key="4">
    <source>
        <dbReference type="EMBL" id="GAA1192851.1"/>
    </source>
</evidence>
<accession>A0ABN1V5R2</accession>
<keyword evidence="2" id="KW-0808">Transferase</keyword>
<comment type="caution">
    <text evidence="4">The sequence shown here is derived from an EMBL/GenBank/DDBJ whole genome shotgun (WGS) entry which is preliminary data.</text>
</comment>
<keyword evidence="5" id="KW-1185">Reference proteome</keyword>
<sequence>MDKTCTAESAVTASSDGASLAVGGFGLCGVPATLITALRRRGARDLKVVSNNCGVDD</sequence>
<dbReference type="InterPro" id="IPR004165">
    <property type="entry name" value="CoA_trans_fam_I"/>
</dbReference>
<dbReference type="PANTHER" id="PTHR13707:SF60">
    <property type="entry name" value="ACETATE COA-TRANSFERASE SUBUNIT ALPHA"/>
    <property type="match status" value="1"/>
</dbReference>
<dbReference type="Gene3D" id="3.40.1080.10">
    <property type="entry name" value="Glutaconate Coenzyme A-transferase"/>
    <property type="match status" value="1"/>
</dbReference>